<dbReference type="PANTHER" id="PTHR46558:SF11">
    <property type="entry name" value="HTH-TYPE TRANSCRIPTIONAL REGULATOR XRE"/>
    <property type="match status" value="1"/>
</dbReference>
<evidence type="ECO:0000256" key="1">
    <source>
        <dbReference type="ARBA" id="ARBA00023125"/>
    </source>
</evidence>
<proteinExistence type="predicted"/>
<evidence type="ECO:0000313" key="4">
    <source>
        <dbReference type="EMBL" id="MCQ4769527.1"/>
    </source>
</evidence>
<comment type="caution">
    <text evidence="4">The sequence shown here is derived from an EMBL/GenBank/DDBJ whole genome shotgun (WGS) entry which is preliminary data.</text>
</comment>
<evidence type="ECO:0000313" key="5">
    <source>
        <dbReference type="Proteomes" id="UP001204562"/>
    </source>
</evidence>
<feature type="domain" description="HTH cro/C1-type" evidence="3">
    <location>
        <begin position="8"/>
        <end position="62"/>
    </location>
</feature>
<dbReference type="GO" id="GO:0003677">
    <property type="term" value="F:DNA binding"/>
    <property type="evidence" value="ECO:0007669"/>
    <property type="project" value="UniProtKB-KW"/>
</dbReference>
<dbReference type="Gene3D" id="1.10.260.40">
    <property type="entry name" value="lambda repressor-like DNA-binding domains"/>
    <property type="match status" value="1"/>
</dbReference>
<dbReference type="SUPFAM" id="SSF47413">
    <property type="entry name" value="lambda repressor-like DNA-binding domains"/>
    <property type="match status" value="1"/>
</dbReference>
<keyword evidence="1" id="KW-0238">DNA-binding</keyword>
<accession>A0AAW5JJT9</accession>
<dbReference type="Pfam" id="PF01381">
    <property type="entry name" value="HTH_3"/>
    <property type="match status" value="1"/>
</dbReference>
<dbReference type="SMART" id="SM00530">
    <property type="entry name" value="HTH_XRE"/>
    <property type="match status" value="1"/>
</dbReference>
<protein>
    <submittedName>
        <fullName evidence="4">Helix-turn-helix domain-containing protein</fullName>
    </submittedName>
</protein>
<organism evidence="4 5">
    <name type="scientific">Intestinimonas massiliensis</name>
    <name type="common">ex Afouda et al. 2020</name>
    <dbReference type="NCBI Taxonomy" id="1673721"/>
    <lineage>
        <taxon>Bacteria</taxon>
        <taxon>Bacillati</taxon>
        <taxon>Bacillota</taxon>
        <taxon>Clostridia</taxon>
        <taxon>Eubacteriales</taxon>
        <taxon>Intestinimonas</taxon>
    </lineage>
</organism>
<dbReference type="InterPro" id="IPR010982">
    <property type="entry name" value="Lambda_DNA-bd_dom_sf"/>
</dbReference>
<evidence type="ECO:0000256" key="2">
    <source>
        <dbReference type="SAM" id="Coils"/>
    </source>
</evidence>
<dbReference type="RefSeq" id="WP_256303271.1">
    <property type="nucleotide sequence ID" value="NZ_JANFYS010000004.1"/>
</dbReference>
<name>A0AAW5JJT9_9FIRM</name>
<evidence type="ECO:0000259" key="3">
    <source>
        <dbReference type="PROSITE" id="PS50943"/>
    </source>
</evidence>
<gene>
    <name evidence="4" type="ORF">NE579_03470</name>
</gene>
<feature type="coiled-coil region" evidence="2">
    <location>
        <begin position="1"/>
        <end position="28"/>
    </location>
</feature>
<dbReference type="Proteomes" id="UP001204562">
    <property type="component" value="Unassembled WGS sequence"/>
</dbReference>
<dbReference type="PROSITE" id="PS50943">
    <property type="entry name" value="HTH_CROC1"/>
    <property type="match status" value="1"/>
</dbReference>
<dbReference type="CDD" id="cd00093">
    <property type="entry name" value="HTH_XRE"/>
    <property type="match status" value="1"/>
</dbReference>
<dbReference type="InterPro" id="IPR001387">
    <property type="entry name" value="Cro/C1-type_HTH"/>
</dbReference>
<sequence>MRKFGERLKQLRNDRAEKQKDLAELLECSVRHYQAIEAGTINIPSKKLELLADHFEVSMDYLVGRTDDPQLHQLDE</sequence>
<keyword evidence="2" id="KW-0175">Coiled coil</keyword>
<dbReference type="AlphaFoldDB" id="A0AAW5JJT9"/>
<reference evidence="4" key="1">
    <citation type="submission" date="2022-06" db="EMBL/GenBank/DDBJ databases">
        <title>Isolation of gut microbiota from human fecal samples.</title>
        <authorList>
            <person name="Pamer E.G."/>
            <person name="Barat B."/>
            <person name="Waligurski E."/>
            <person name="Medina S."/>
            <person name="Paddock L."/>
            <person name="Mostad J."/>
        </authorList>
    </citation>
    <scope>NUCLEOTIDE SEQUENCE</scope>
    <source>
        <strain evidence="4">DFI.9.91</strain>
    </source>
</reference>
<dbReference type="EMBL" id="JANFYS010000004">
    <property type="protein sequence ID" value="MCQ4769527.1"/>
    <property type="molecule type" value="Genomic_DNA"/>
</dbReference>
<dbReference type="PANTHER" id="PTHR46558">
    <property type="entry name" value="TRACRIPTIONAL REGULATORY PROTEIN-RELATED-RELATED"/>
    <property type="match status" value="1"/>
</dbReference>